<protein>
    <submittedName>
        <fullName evidence="2">Uncharacterized protein</fullName>
    </submittedName>
</protein>
<evidence type="ECO:0000313" key="3">
    <source>
        <dbReference type="Proteomes" id="UP000295117"/>
    </source>
</evidence>
<dbReference type="Proteomes" id="UP000295117">
    <property type="component" value="Unassembled WGS sequence"/>
</dbReference>
<accession>A0A4R8S2K7</accession>
<evidence type="ECO:0000256" key="1">
    <source>
        <dbReference type="SAM" id="MobiDB-lite"/>
    </source>
</evidence>
<dbReference type="EMBL" id="PECH01000007">
    <property type="protein sequence ID" value="TDZ82119.1"/>
    <property type="molecule type" value="Genomic_DNA"/>
</dbReference>
<organism evidence="2 3">
    <name type="scientific">Mycobacteroides salmoniphilum</name>
    <dbReference type="NCBI Taxonomy" id="404941"/>
    <lineage>
        <taxon>Bacteria</taxon>
        <taxon>Bacillati</taxon>
        <taxon>Actinomycetota</taxon>
        <taxon>Actinomycetes</taxon>
        <taxon>Mycobacteriales</taxon>
        <taxon>Mycobacteriaceae</taxon>
        <taxon>Mycobacteroides</taxon>
    </lineage>
</organism>
<gene>
    <name evidence="2" type="ORF">DE4585_02648</name>
</gene>
<proteinExistence type="predicted"/>
<evidence type="ECO:0000313" key="2">
    <source>
        <dbReference type="EMBL" id="TDZ82119.1"/>
    </source>
</evidence>
<comment type="caution">
    <text evidence="2">The sequence shown here is derived from an EMBL/GenBank/DDBJ whole genome shotgun (WGS) entry which is preliminary data.</text>
</comment>
<dbReference type="AlphaFoldDB" id="A0A4R8S2K7"/>
<feature type="compositionally biased region" description="Polar residues" evidence="1">
    <location>
        <begin position="49"/>
        <end position="59"/>
    </location>
</feature>
<name>A0A4R8S2K7_9MYCO</name>
<feature type="region of interest" description="Disordered" evidence="1">
    <location>
        <begin position="49"/>
        <end position="73"/>
    </location>
</feature>
<reference evidence="2 3" key="1">
    <citation type="journal article" date="2019" name="Sci. Rep.">
        <title>Extended insight into the Mycobacterium chelonae-abscessus complex through whole genome sequencing of Mycobacterium salmoniphilum outbreak and Mycobacterium salmoniphilum-like strains.</title>
        <authorList>
            <person name="Behra P.R.K."/>
            <person name="Das S."/>
            <person name="Pettersson B.M.F."/>
            <person name="Shirreff L."/>
            <person name="DuCote T."/>
            <person name="Jacobsson K.G."/>
            <person name="Ennis D.G."/>
            <person name="Kirsebom L.A."/>
        </authorList>
    </citation>
    <scope>NUCLEOTIDE SEQUENCE [LARGE SCALE GENOMIC DNA]</scope>
    <source>
        <strain evidence="2 3">DE 4585</strain>
    </source>
</reference>
<sequence>MGRLEGTSASARYAGRQLIHPQSGHTVARAAAIGALTILLMASCTPQSRAPQTHSSALQPLSRAPQPDQPDRAGIPIFPDFAHFAPVEVEEYGVDQVTPGITNTFTRFLAPGGVSCMFDTTGENNVLCIAPTFPGVSVPAPSYRYGDGSGIKVGQGVLSIRTNSWSQFSYQLPPDTTKLKALPRMHSITRYGVTCGVDGTGATACIDPQGRAFMLSSAWSGSLPHVTAGQTLTAAPIHCTQDAGTTSCKDGDHGFVHTMDPPAYRTF</sequence>